<dbReference type="EMBL" id="JBBWRZ010000012">
    <property type="protein sequence ID" value="KAK8224649.1"/>
    <property type="molecule type" value="Genomic_DNA"/>
</dbReference>
<comment type="caution">
    <text evidence="2">The sequence shown here is derived from an EMBL/GenBank/DDBJ whole genome shotgun (WGS) entry which is preliminary data.</text>
</comment>
<sequence length="156" mass="17643">MYMRNHRILGPPLSYHLELSSSHFSSSAARRWHGRLGGYKKALSIQPSPIKSIFFSFLALDPVVLFCFLSSGPSMGQFDDLCVDGMVLFLVCLCFLVGCIRRWEGCRGGGGGGERRKCAADQRAHLHSDGVQLEEERRGWYRTERGELERKVEVVY</sequence>
<evidence type="ECO:0000313" key="3">
    <source>
        <dbReference type="Proteomes" id="UP001492380"/>
    </source>
</evidence>
<reference evidence="2 3" key="1">
    <citation type="submission" date="2024-04" db="EMBL/GenBank/DDBJ databases">
        <title>Phyllosticta paracitricarpa is synonymous to the EU quarantine fungus P. citricarpa based on phylogenomic analyses.</title>
        <authorList>
            <consortium name="Lawrence Berkeley National Laboratory"/>
            <person name="Van Ingen-Buijs V.A."/>
            <person name="Van Westerhoven A.C."/>
            <person name="Haridas S."/>
            <person name="Skiadas P."/>
            <person name="Martin F."/>
            <person name="Groenewald J.Z."/>
            <person name="Crous P.W."/>
            <person name="Seidl M.F."/>
        </authorList>
    </citation>
    <scope>NUCLEOTIDE SEQUENCE [LARGE SCALE GENOMIC DNA]</scope>
    <source>
        <strain evidence="2 3">CBS 123374</strain>
    </source>
</reference>
<gene>
    <name evidence="2" type="ORF">HDK90DRAFT_88256</name>
</gene>
<accession>A0ABR1YB39</accession>
<feature type="transmembrane region" description="Helical" evidence="1">
    <location>
        <begin position="53"/>
        <end position="71"/>
    </location>
</feature>
<keyword evidence="1" id="KW-1133">Transmembrane helix</keyword>
<evidence type="ECO:0000256" key="1">
    <source>
        <dbReference type="SAM" id="Phobius"/>
    </source>
</evidence>
<protein>
    <recommendedName>
        <fullName evidence="4">Transmembrane protein</fullName>
    </recommendedName>
</protein>
<feature type="transmembrane region" description="Helical" evidence="1">
    <location>
        <begin position="83"/>
        <end position="100"/>
    </location>
</feature>
<proteinExistence type="predicted"/>
<dbReference type="Proteomes" id="UP001492380">
    <property type="component" value="Unassembled WGS sequence"/>
</dbReference>
<evidence type="ECO:0008006" key="4">
    <source>
        <dbReference type="Google" id="ProtNLM"/>
    </source>
</evidence>
<keyword evidence="1" id="KW-0472">Membrane</keyword>
<evidence type="ECO:0000313" key="2">
    <source>
        <dbReference type="EMBL" id="KAK8224649.1"/>
    </source>
</evidence>
<organism evidence="2 3">
    <name type="scientific">Phyllosticta capitalensis</name>
    <dbReference type="NCBI Taxonomy" id="121624"/>
    <lineage>
        <taxon>Eukaryota</taxon>
        <taxon>Fungi</taxon>
        <taxon>Dikarya</taxon>
        <taxon>Ascomycota</taxon>
        <taxon>Pezizomycotina</taxon>
        <taxon>Dothideomycetes</taxon>
        <taxon>Dothideomycetes incertae sedis</taxon>
        <taxon>Botryosphaeriales</taxon>
        <taxon>Phyllostictaceae</taxon>
        <taxon>Phyllosticta</taxon>
    </lineage>
</organism>
<keyword evidence="3" id="KW-1185">Reference proteome</keyword>
<keyword evidence="1" id="KW-0812">Transmembrane</keyword>
<name>A0ABR1YB39_9PEZI</name>